<dbReference type="Pfam" id="PF00155">
    <property type="entry name" value="Aminotran_1_2"/>
    <property type="match status" value="1"/>
</dbReference>
<evidence type="ECO:0000313" key="12">
    <source>
        <dbReference type="Proteomes" id="UP000637769"/>
    </source>
</evidence>
<keyword evidence="12" id="KW-1185">Reference proteome</keyword>
<evidence type="ECO:0000256" key="3">
    <source>
        <dbReference type="ARBA" id="ARBA00004953"/>
    </source>
</evidence>
<dbReference type="RefSeq" id="WP_229719580.1">
    <property type="nucleotide sequence ID" value="NZ_BMCH01000002.1"/>
</dbReference>
<evidence type="ECO:0000256" key="6">
    <source>
        <dbReference type="ARBA" id="ARBA00022898"/>
    </source>
</evidence>
<dbReference type="InterPro" id="IPR004839">
    <property type="entry name" value="Aminotransferase_I/II_large"/>
</dbReference>
<comment type="pathway">
    <text evidence="3">Cofactor biosynthesis; adenosylcobalamin biosynthesis.</text>
</comment>
<proteinExistence type="predicted"/>
<gene>
    <name evidence="11" type="primary">cobC</name>
    <name evidence="11" type="ORF">GCM10007207_08710</name>
</gene>
<dbReference type="NCBIfam" id="TIGR01140">
    <property type="entry name" value="L_thr_O3P_dcar"/>
    <property type="match status" value="1"/>
</dbReference>
<evidence type="ECO:0000256" key="8">
    <source>
        <dbReference type="ARBA" id="ARBA00029996"/>
    </source>
</evidence>
<evidence type="ECO:0000256" key="7">
    <source>
        <dbReference type="ARBA" id="ARBA00023239"/>
    </source>
</evidence>
<evidence type="ECO:0000256" key="1">
    <source>
        <dbReference type="ARBA" id="ARBA00001933"/>
    </source>
</evidence>
<dbReference type="Gene3D" id="3.90.1150.10">
    <property type="entry name" value="Aspartate Aminotransferase, domain 1"/>
    <property type="match status" value="1"/>
</dbReference>
<protein>
    <recommendedName>
        <fullName evidence="4">threonine-phosphate decarboxylase</fullName>
        <ecNumber evidence="4">4.1.1.81</ecNumber>
    </recommendedName>
    <alternativeName>
        <fullName evidence="8">L-threonine-O-3-phosphate decarboxylase</fullName>
    </alternativeName>
</protein>
<keyword evidence="7" id="KW-0456">Lyase</keyword>
<evidence type="ECO:0000256" key="4">
    <source>
        <dbReference type="ARBA" id="ARBA00012285"/>
    </source>
</evidence>
<keyword evidence="5" id="KW-0169">Cobalamin biosynthesis</keyword>
<dbReference type="InterPro" id="IPR015422">
    <property type="entry name" value="PyrdxlP-dep_Trfase_small"/>
</dbReference>
<comment type="function">
    <text evidence="2">Decarboxylates L-threonine-O-3-phosphate to yield (R)-1-amino-2-propanol O-2-phosphate, the precursor for the linkage between the nucleotide loop and the corrin ring in cobalamin.</text>
</comment>
<comment type="caution">
    <text evidence="11">The sequence shown here is derived from an EMBL/GenBank/DDBJ whole genome shotgun (WGS) entry which is preliminary data.</text>
</comment>
<dbReference type="PANTHER" id="PTHR42885:SF1">
    <property type="entry name" value="THREONINE-PHOSPHATE DECARBOXYLASE"/>
    <property type="match status" value="1"/>
</dbReference>
<evidence type="ECO:0000313" key="11">
    <source>
        <dbReference type="EMBL" id="GGC25560.1"/>
    </source>
</evidence>
<sequence length="345" mass="37551">MTGLHEKTDHSMTPWPVHGGRLSELARLFPAAPTPWIDLSTGINPHAHPLVRLDPSLMQRLPDPLEEQALRFAAAEAYGVSPDHVLVGAGTQMLIGLLPVFLQRFFTPSVIRILGPTYSGHDAAWREAGFAIDTVPYEAAPAMPVSHMVSVVCSPNNPTGHRLTLGEIASLAESHARLGGMIVVDEAFADFCPESAASLLPHPGLVICRSFGKAYGLAGVRIGFLLGSHPVLHAMRAAMGPWPVSTPACHIGRDALCDRDWRMAMASRLEREMAALRQVVTRAGLDFVGGTSLFSLFRSPQARKIWEMLAQAGLLVRRFEWDETLLRFGLPPDEASLRRLSRALG</sequence>
<dbReference type="InterPro" id="IPR015424">
    <property type="entry name" value="PyrdxlP-dep_Trfase"/>
</dbReference>
<reference evidence="12" key="1">
    <citation type="journal article" date="2019" name="Int. J. Syst. Evol. Microbiol.">
        <title>The Global Catalogue of Microorganisms (GCM) 10K type strain sequencing project: providing services to taxonomists for standard genome sequencing and annotation.</title>
        <authorList>
            <consortium name="The Broad Institute Genomics Platform"/>
            <consortium name="The Broad Institute Genome Sequencing Center for Infectious Disease"/>
            <person name="Wu L."/>
            <person name="Ma J."/>
        </authorList>
    </citation>
    <scope>NUCLEOTIDE SEQUENCE [LARGE SCALE GENOMIC DNA]</scope>
    <source>
        <strain evidence="12">CCM 7132</strain>
    </source>
</reference>
<accession>A0ABQ1LJP6</accession>
<evidence type="ECO:0000256" key="9">
    <source>
        <dbReference type="ARBA" id="ARBA00048531"/>
    </source>
</evidence>
<dbReference type="EC" id="4.1.1.81" evidence="4"/>
<keyword evidence="6" id="KW-0663">Pyridoxal phosphate</keyword>
<evidence type="ECO:0000256" key="5">
    <source>
        <dbReference type="ARBA" id="ARBA00022573"/>
    </source>
</evidence>
<comment type="catalytic activity">
    <reaction evidence="9">
        <text>O-phospho-L-threonine + H(+) = (R)-1-aminopropan-2-yl phosphate + CO2</text>
        <dbReference type="Rhea" id="RHEA:11492"/>
        <dbReference type="ChEBI" id="CHEBI:15378"/>
        <dbReference type="ChEBI" id="CHEBI:16526"/>
        <dbReference type="ChEBI" id="CHEBI:58563"/>
        <dbReference type="ChEBI" id="CHEBI:58675"/>
        <dbReference type="EC" id="4.1.1.81"/>
    </reaction>
</comment>
<dbReference type="CDD" id="cd00609">
    <property type="entry name" value="AAT_like"/>
    <property type="match status" value="1"/>
</dbReference>
<dbReference type="Proteomes" id="UP000637769">
    <property type="component" value="Unassembled WGS sequence"/>
</dbReference>
<name>A0ABQ1LJP6_9PROT</name>
<evidence type="ECO:0000256" key="2">
    <source>
        <dbReference type="ARBA" id="ARBA00003444"/>
    </source>
</evidence>
<evidence type="ECO:0000259" key="10">
    <source>
        <dbReference type="Pfam" id="PF00155"/>
    </source>
</evidence>
<dbReference type="EMBL" id="BMCH01000002">
    <property type="protein sequence ID" value="GGC25560.1"/>
    <property type="molecule type" value="Genomic_DNA"/>
</dbReference>
<dbReference type="InterPro" id="IPR015421">
    <property type="entry name" value="PyrdxlP-dep_Trfase_major"/>
</dbReference>
<comment type="cofactor">
    <cofactor evidence="1">
        <name>pyridoxal 5'-phosphate</name>
        <dbReference type="ChEBI" id="CHEBI:597326"/>
    </cofactor>
</comment>
<feature type="domain" description="Aminotransferase class I/classII large" evidence="10">
    <location>
        <begin position="58"/>
        <end position="342"/>
    </location>
</feature>
<dbReference type="SUPFAM" id="SSF53383">
    <property type="entry name" value="PLP-dependent transferases"/>
    <property type="match status" value="1"/>
</dbReference>
<organism evidence="11 12">
    <name type="scientific">Asaia siamensis</name>
    <dbReference type="NCBI Taxonomy" id="110479"/>
    <lineage>
        <taxon>Bacteria</taxon>
        <taxon>Pseudomonadati</taxon>
        <taxon>Pseudomonadota</taxon>
        <taxon>Alphaproteobacteria</taxon>
        <taxon>Acetobacterales</taxon>
        <taxon>Acetobacteraceae</taxon>
        <taxon>Asaia</taxon>
    </lineage>
</organism>
<dbReference type="InterPro" id="IPR005860">
    <property type="entry name" value="CobD"/>
</dbReference>
<dbReference type="Gene3D" id="3.40.640.10">
    <property type="entry name" value="Type I PLP-dependent aspartate aminotransferase-like (Major domain)"/>
    <property type="match status" value="1"/>
</dbReference>
<dbReference type="PANTHER" id="PTHR42885">
    <property type="entry name" value="HISTIDINOL-PHOSPHATE AMINOTRANSFERASE-RELATED"/>
    <property type="match status" value="1"/>
</dbReference>